<feature type="compositionally biased region" description="Polar residues" evidence="1">
    <location>
        <begin position="25"/>
        <end position="43"/>
    </location>
</feature>
<evidence type="ECO:0000256" key="1">
    <source>
        <dbReference type="SAM" id="MobiDB-lite"/>
    </source>
</evidence>
<organism evidence="2 3">
    <name type="scientific">Armillaria gallica</name>
    <name type="common">Bulbous honey fungus</name>
    <name type="synonym">Armillaria bulbosa</name>
    <dbReference type="NCBI Taxonomy" id="47427"/>
    <lineage>
        <taxon>Eukaryota</taxon>
        <taxon>Fungi</taxon>
        <taxon>Dikarya</taxon>
        <taxon>Basidiomycota</taxon>
        <taxon>Agaricomycotina</taxon>
        <taxon>Agaricomycetes</taxon>
        <taxon>Agaricomycetidae</taxon>
        <taxon>Agaricales</taxon>
        <taxon>Marasmiineae</taxon>
        <taxon>Physalacriaceae</taxon>
        <taxon>Armillaria</taxon>
    </lineage>
</organism>
<name>A0A2H3CY65_ARMGA</name>
<proteinExistence type="predicted"/>
<reference evidence="3" key="1">
    <citation type="journal article" date="2017" name="Nat. Ecol. Evol.">
        <title>Genome expansion and lineage-specific genetic innovations in the forest pathogenic fungi Armillaria.</title>
        <authorList>
            <person name="Sipos G."/>
            <person name="Prasanna A.N."/>
            <person name="Walter M.C."/>
            <person name="O'Connor E."/>
            <person name="Balint B."/>
            <person name="Krizsan K."/>
            <person name="Kiss B."/>
            <person name="Hess J."/>
            <person name="Varga T."/>
            <person name="Slot J."/>
            <person name="Riley R."/>
            <person name="Boka B."/>
            <person name="Rigling D."/>
            <person name="Barry K."/>
            <person name="Lee J."/>
            <person name="Mihaltcheva S."/>
            <person name="LaButti K."/>
            <person name="Lipzen A."/>
            <person name="Waldron R."/>
            <person name="Moloney N.M."/>
            <person name="Sperisen C."/>
            <person name="Kredics L."/>
            <person name="Vagvoelgyi C."/>
            <person name="Patrignani A."/>
            <person name="Fitzpatrick D."/>
            <person name="Nagy I."/>
            <person name="Doyle S."/>
            <person name="Anderson J.B."/>
            <person name="Grigoriev I.V."/>
            <person name="Gueldener U."/>
            <person name="Muensterkoetter M."/>
            <person name="Nagy L.G."/>
        </authorList>
    </citation>
    <scope>NUCLEOTIDE SEQUENCE [LARGE SCALE GENOMIC DNA]</scope>
    <source>
        <strain evidence="3">Ar21-2</strain>
    </source>
</reference>
<dbReference type="InParanoid" id="A0A2H3CY65"/>
<accession>A0A2H3CY65</accession>
<dbReference type="OrthoDB" id="3250324at2759"/>
<feature type="region of interest" description="Disordered" evidence="1">
    <location>
        <begin position="1"/>
        <end position="69"/>
    </location>
</feature>
<dbReference type="Proteomes" id="UP000217790">
    <property type="component" value="Unassembled WGS sequence"/>
</dbReference>
<sequence length="180" mass="20069">MEHNTGYLPFPPTLGDSLPGADSVETFNFDNLSDDSSQPSTSMPILHPSAPTPKSNQHQRWRAKQPATEMPNIPDLQPFYQHLSLWVATCDKLKIKITLEKAEAVVAAYRDPQGQSSNTRRVAGDLGDIPRFSLEAFVDALIAFIVGTDQSFNIVESPELHRIFLMLREELTNADIPHQT</sequence>
<dbReference type="EMBL" id="KZ293675">
    <property type="protein sequence ID" value="PBK87989.1"/>
    <property type="molecule type" value="Genomic_DNA"/>
</dbReference>
<dbReference type="AlphaFoldDB" id="A0A2H3CY65"/>
<evidence type="ECO:0000313" key="3">
    <source>
        <dbReference type="Proteomes" id="UP000217790"/>
    </source>
</evidence>
<evidence type="ECO:0000313" key="2">
    <source>
        <dbReference type="EMBL" id="PBK87989.1"/>
    </source>
</evidence>
<protein>
    <submittedName>
        <fullName evidence="2">Uncharacterized protein</fullName>
    </submittedName>
</protein>
<keyword evidence="3" id="KW-1185">Reference proteome</keyword>
<gene>
    <name evidence="2" type="ORF">ARMGADRAFT_1084967</name>
</gene>